<dbReference type="PROSITE" id="PS51057">
    <property type="entry name" value="PAIRED_2"/>
    <property type="match status" value="1"/>
</dbReference>
<dbReference type="GO" id="GO:0003677">
    <property type="term" value="F:DNA binding"/>
    <property type="evidence" value="ECO:0007669"/>
    <property type="project" value="InterPro"/>
</dbReference>
<reference evidence="2" key="1">
    <citation type="submission" date="2025-08" db="UniProtKB">
        <authorList>
            <consortium name="RefSeq"/>
        </authorList>
    </citation>
    <scope>IDENTIFICATION</scope>
    <source>
        <tissue evidence="2">Muscle</tissue>
    </source>
</reference>
<protein>
    <submittedName>
        <fullName evidence="2">Uncharacterized protein LOC122143832 isoform X2</fullName>
    </submittedName>
</protein>
<organism evidence="2">
    <name type="scientific">Cyprinus carpio</name>
    <name type="common">Common carp</name>
    <dbReference type="NCBI Taxonomy" id="7962"/>
    <lineage>
        <taxon>Eukaryota</taxon>
        <taxon>Metazoa</taxon>
        <taxon>Chordata</taxon>
        <taxon>Craniata</taxon>
        <taxon>Vertebrata</taxon>
        <taxon>Euteleostomi</taxon>
        <taxon>Actinopterygii</taxon>
        <taxon>Neopterygii</taxon>
        <taxon>Teleostei</taxon>
        <taxon>Ostariophysi</taxon>
        <taxon>Cypriniformes</taxon>
        <taxon>Cyprinidae</taxon>
        <taxon>Cyprininae</taxon>
        <taxon>Cyprinus</taxon>
    </lineage>
</organism>
<dbReference type="InterPro" id="IPR001523">
    <property type="entry name" value="Paired_dom"/>
</dbReference>
<accession>A0A9Q9XYI1</accession>
<dbReference type="AlphaFoldDB" id="A0A9Q9XYI1"/>
<gene>
    <name evidence="2" type="primary">LOC122143832</name>
</gene>
<dbReference type="GeneID" id="122143832"/>
<dbReference type="Pfam" id="PF00292">
    <property type="entry name" value="PAX"/>
    <property type="match status" value="1"/>
</dbReference>
<dbReference type="GO" id="GO:0006355">
    <property type="term" value="P:regulation of DNA-templated transcription"/>
    <property type="evidence" value="ECO:0007669"/>
    <property type="project" value="InterPro"/>
</dbReference>
<sequence length="155" mass="18137">MSMREAGQRVQPNISRFTVSTIIRRFREENRIERLPHGGGRTGMFSPHQETLIVDMVRENNAIKLCEIQQKIIEDHVNFEGINSVSLSTVDRVLKRNRLRMKQLYRVPFDRNSDRVKEQRFQGFFNWVQWKDPMNTSTCMKLGLISPKGEGVAVM</sequence>
<dbReference type="RefSeq" id="XP_042610365.1">
    <property type="nucleotide sequence ID" value="XM_042754431.1"/>
</dbReference>
<evidence type="ECO:0000259" key="1">
    <source>
        <dbReference type="PROSITE" id="PS51057"/>
    </source>
</evidence>
<name>A0A9Q9XYI1_CYPCA</name>
<dbReference type="Proteomes" id="UP001155660">
    <property type="component" value="Unplaced"/>
</dbReference>
<evidence type="ECO:0000313" key="2">
    <source>
        <dbReference type="RefSeq" id="XP_042610365.1"/>
    </source>
</evidence>
<proteinExistence type="predicted"/>
<feature type="domain" description="Paired" evidence="1">
    <location>
        <begin position="1"/>
        <end position="97"/>
    </location>
</feature>